<feature type="domain" description="SLH" evidence="3">
    <location>
        <begin position="627"/>
        <end position="689"/>
    </location>
</feature>
<feature type="coiled-coil region" evidence="1">
    <location>
        <begin position="137"/>
        <end position="168"/>
    </location>
</feature>
<evidence type="ECO:0000313" key="4">
    <source>
        <dbReference type="EMBL" id="RNB87463.1"/>
    </source>
</evidence>
<evidence type="ECO:0000313" key="5">
    <source>
        <dbReference type="Proteomes" id="UP000271031"/>
    </source>
</evidence>
<feature type="signal peptide" evidence="2">
    <location>
        <begin position="1"/>
        <end position="25"/>
    </location>
</feature>
<dbReference type="RefSeq" id="WP_122919160.1">
    <property type="nucleotide sequence ID" value="NZ_RHHQ01000012.1"/>
</dbReference>
<accession>A0A3M8DH96</accession>
<evidence type="ECO:0000259" key="3">
    <source>
        <dbReference type="PROSITE" id="PS51272"/>
    </source>
</evidence>
<dbReference type="InterPro" id="IPR001119">
    <property type="entry name" value="SLH_dom"/>
</dbReference>
<dbReference type="EMBL" id="RHHQ01000012">
    <property type="protein sequence ID" value="RNB87463.1"/>
    <property type="molecule type" value="Genomic_DNA"/>
</dbReference>
<feature type="chain" id="PRO_5038425872" evidence="2">
    <location>
        <begin position="26"/>
        <end position="757"/>
    </location>
</feature>
<dbReference type="Pfam" id="PF16244">
    <property type="entry name" value="DUF4901"/>
    <property type="match status" value="2"/>
</dbReference>
<dbReference type="AlphaFoldDB" id="A0A3M8DH96"/>
<dbReference type="Proteomes" id="UP000271031">
    <property type="component" value="Unassembled WGS sequence"/>
</dbReference>
<reference evidence="4 5" key="1">
    <citation type="submission" date="2018-10" db="EMBL/GenBank/DDBJ databases">
        <title>Phylogenomics of Brevibacillus.</title>
        <authorList>
            <person name="Dunlap C."/>
        </authorList>
    </citation>
    <scope>NUCLEOTIDE SEQUENCE [LARGE SCALE GENOMIC DNA]</scope>
    <source>
        <strain evidence="4 5">JCM 15716</strain>
    </source>
</reference>
<gene>
    <name evidence="4" type="ORF">EDM56_17590</name>
</gene>
<dbReference type="InterPro" id="IPR032599">
    <property type="entry name" value="YcdB/YcdC_rep_domain"/>
</dbReference>
<evidence type="ECO:0000256" key="1">
    <source>
        <dbReference type="SAM" id="Coils"/>
    </source>
</evidence>
<proteinExistence type="predicted"/>
<dbReference type="PROSITE" id="PS51272">
    <property type="entry name" value="SLH"/>
    <property type="match status" value="1"/>
</dbReference>
<dbReference type="Pfam" id="PF00395">
    <property type="entry name" value="SLH"/>
    <property type="match status" value="2"/>
</dbReference>
<name>A0A3M8DH96_9BACL</name>
<comment type="caution">
    <text evidence="4">The sequence shown here is derived from an EMBL/GenBank/DDBJ whole genome shotgun (WGS) entry which is preliminary data.</text>
</comment>
<keyword evidence="5" id="KW-1185">Reference proteome</keyword>
<evidence type="ECO:0000256" key="2">
    <source>
        <dbReference type="SAM" id="SignalP"/>
    </source>
</evidence>
<protein>
    <submittedName>
        <fullName evidence="4">S-layer protein</fullName>
    </submittedName>
</protein>
<dbReference type="OrthoDB" id="2473368at2"/>
<keyword evidence="1" id="KW-0175">Coiled coil</keyword>
<keyword evidence="2" id="KW-0732">Signal</keyword>
<organism evidence="4 5">
    <name type="scientific">Brevibacillus fluminis</name>
    <dbReference type="NCBI Taxonomy" id="511487"/>
    <lineage>
        <taxon>Bacteria</taxon>
        <taxon>Bacillati</taxon>
        <taxon>Bacillota</taxon>
        <taxon>Bacilli</taxon>
        <taxon>Bacillales</taxon>
        <taxon>Paenibacillaceae</taxon>
        <taxon>Brevibacillus</taxon>
    </lineage>
</organism>
<sequence>MNPMMKRSLFLLLTASLLTPASALAAQPATSTSSVKAIATSEVAAQAANAKLSKDAAYQKALVFAKLPDGMKLDNTYFRSGDAWRSFPEWTFSWSKKKGEDDGSLYITVSVDANTGGLTTYSRSTDRDSVNTTKISREAAQKKADQFLKQANAQKAELVKLYERDQAAQKPPLGVTVFHNFHYVRYVDGIPFPDNGVDITVDGNGMITSYSLNWSDSVNFAKSGNLIDEKAALEAFKQGTKAKMAYLLPWENQNQDNQKPVLVYRNPFLNYLDAKSGKLVNSSLEEWKDTEPEAVSESKLPALHSGSQMTQDEAYAFAQKILPLSGYQLRNASYNESSYRGNRPVWNLQLEKKDKNADARQAYCEIDAISGDVLSFSNDVHHMLSEKADTVSKSKTASLKKAALDTLRKWSPTYASDLYYVNENSGDNAKNPGGSNSSYYQFQRFVNGVQAASGGASVTIDNETGEVTSYYVNVGSETYPKALPDHISADQAADAWLKEAEPELVYISEPIAPEDQKKADGAVPRNAKLVYRMSVTPADASYVLDAASGGWIAESTGKPYTLHRETPTDIAGNPAEDALLLMYQYDAISIKDGKLMPELPISRGEMIDMLIITLNQGKISPLAYESRAASYADVAKSSKYFASVENAVDRGLLDKSAKNLNPDQKITRAELADMLVRALGYRTLASHNDMFTTKMTDIANNKLRGPIIIINSLGIMPAEQNLFQPDEEVSRADAALAFSRFLEKRAELVEKQNLNRY</sequence>